<dbReference type="CDD" id="cd09008">
    <property type="entry name" value="MTAN"/>
    <property type="match status" value="1"/>
</dbReference>
<reference evidence="7 8" key="1">
    <citation type="submission" date="2016-11" db="EMBL/GenBank/DDBJ databases">
        <title>Actinomyces gypaetusis sp. nov. isolated from the vulture Gypaetus barbatus in Qinghai Tibet Plateau China.</title>
        <authorList>
            <person name="Meng X."/>
        </authorList>
    </citation>
    <scope>NUCLEOTIDE SEQUENCE [LARGE SCALE GENOMIC DNA]</scope>
    <source>
        <strain evidence="7 8">VUL4_2</strain>
    </source>
</reference>
<dbReference type="NCBIfam" id="TIGR01704">
    <property type="entry name" value="MTA_SAH-Nsdase"/>
    <property type="match status" value="1"/>
</dbReference>
<gene>
    <name evidence="7" type="ORF">BSR29_00275</name>
</gene>
<dbReference type="GO" id="GO:0019509">
    <property type="term" value="P:L-methionine salvage from methylthioadenosine"/>
    <property type="evidence" value="ECO:0007669"/>
    <property type="project" value="UniProtKB-UniPathway"/>
</dbReference>
<dbReference type="InterPro" id="IPR010049">
    <property type="entry name" value="MTA_SAH_Nsdase"/>
</dbReference>
<dbReference type="GO" id="GO:0008930">
    <property type="term" value="F:methylthioadenosine nucleosidase activity"/>
    <property type="evidence" value="ECO:0007669"/>
    <property type="project" value="InterPro"/>
</dbReference>
<evidence type="ECO:0000256" key="4">
    <source>
        <dbReference type="ARBA" id="ARBA00022801"/>
    </source>
</evidence>
<evidence type="ECO:0000256" key="3">
    <source>
        <dbReference type="ARBA" id="ARBA00022605"/>
    </source>
</evidence>
<evidence type="ECO:0000313" key="8">
    <source>
        <dbReference type="Proteomes" id="UP000186785"/>
    </source>
</evidence>
<dbReference type="Proteomes" id="UP000186785">
    <property type="component" value="Unassembled WGS sequence"/>
</dbReference>
<dbReference type="SUPFAM" id="SSF53167">
    <property type="entry name" value="Purine and uridine phosphorylases"/>
    <property type="match status" value="1"/>
</dbReference>
<organism evidence="7 8">
    <name type="scientific">Boudabousia liubingyangii</name>
    <dbReference type="NCBI Taxonomy" id="1921764"/>
    <lineage>
        <taxon>Bacteria</taxon>
        <taxon>Bacillati</taxon>
        <taxon>Actinomycetota</taxon>
        <taxon>Actinomycetes</taxon>
        <taxon>Actinomycetales</taxon>
        <taxon>Actinomycetaceae</taxon>
        <taxon>Boudabousia</taxon>
    </lineage>
</organism>
<sequence>MDPEVQALLDLQDVHCAGRSLSLADPDLKLGPADAWAVALEGASLLVVRTGIGLANAAAATALALNLTNAPLVISSGSAGGLGKDVEVGDVIVSTFSRYGQVDATAFGYELGQVPGQPVKFASPEDLVSRAEEAGAIAGQVISNDVFVMSDTVETFRERFPKALATDMETAAAAQISQAMGADFLAIRGISDLCGPRADQENHRDAGVVSAAAAQVIAQVVAG</sequence>
<dbReference type="InterPro" id="IPR035994">
    <property type="entry name" value="Nucleoside_phosphorylase_sf"/>
</dbReference>
<keyword evidence="8" id="KW-1185">Reference proteome</keyword>
<feature type="domain" description="Nucleoside phosphorylase" evidence="6">
    <location>
        <begin position="40"/>
        <end position="221"/>
    </location>
</feature>
<protein>
    <recommendedName>
        <fullName evidence="2">adenosylhomocysteine nucleosidase</fullName>
        <ecNumber evidence="2">3.2.2.9</ecNumber>
    </recommendedName>
</protein>
<evidence type="ECO:0000256" key="1">
    <source>
        <dbReference type="ARBA" id="ARBA00004945"/>
    </source>
</evidence>
<dbReference type="PANTHER" id="PTHR46832">
    <property type="entry name" value="5'-METHYLTHIOADENOSINE/S-ADENOSYLHOMOCYSTEINE NUCLEOSIDASE"/>
    <property type="match status" value="1"/>
</dbReference>
<dbReference type="GO" id="GO:0009164">
    <property type="term" value="P:nucleoside catabolic process"/>
    <property type="evidence" value="ECO:0007669"/>
    <property type="project" value="InterPro"/>
</dbReference>
<evidence type="ECO:0000313" key="7">
    <source>
        <dbReference type="EMBL" id="OKL49857.1"/>
    </source>
</evidence>
<evidence type="ECO:0000259" key="6">
    <source>
        <dbReference type="Pfam" id="PF01048"/>
    </source>
</evidence>
<dbReference type="EC" id="3.2.2.9" evidence="2"/>
<comment type="caution">
    <text evidence="7">The sequence shown here is derived from an EMBL/GenBank/DDBJ whole genome shotgun (WGS) entry which is preliminary data.</text>
</comment>
<accession>A0A1Q5PQL6</accession>
<keyword evidence="3" id="KW-0028">Amino-acid biosynthesis</keyword>
<dbReference type="PANTHER" id="PTHR46832:SF1">
    <property type="entry name" value="5'-METHYLTHIOADENOSINE_S-ADENOSYLHOMOCYSTEINE NUCLEOSIDASE"/>
    <property type="match status" value="1"/>
</dbReference>
<dbReference type="Gene3D" id="3.40.50.1580">
    <property type="entry name" value="Nucleoside phosphorylase domain"/>
    <property type="match status" value="1"/>
</dbReference>
<evidence type="ECO:0000256" key="2">
    <source>
        <dbReference type="ARBA" id="ARBA00011974"/>
    </source>
</evidence>
<dbReference type="AlphaFoldDB" id="A0A1Q5PQL6"/>
<dbReference type="STRING" id="1921764.BSR28_02205"/>
<dbReference type="GO" id="GO:0005829">
    <property type="term" value="C:cytosol"/>
    <property type="evidence" value="ECO:0007669"/>
    <property type="project" value="TreeGrafter"/>
</dbReference>
<keyword evidence="5" id="KW-0486">Methionine biosynthesis</keyword>
<dbReference type="UniPathway" id="UPA00904">
    <property type="reaction ID" value="UER00871"/>
</dbReference>
<name>A0A1Q5PQL6_9ACTO</name>
<dbReference type="InterPro" id="IPR000845">
    <property type="entry name" value="Nucleoside_phosphorylase_d"/>
</dbReference>
<evidence type="ECO:0000256" key="5">
    <source>
        <dbReference type="ARBA" id="ARBA00023167"/>
    </source>
</evidence>
<dbReference type="GO" id="GO:0008782">
    <property type="term" value="F:adenosylhomocysteine nucleosidase activity"/>
    <property type="evidence" value="ECO:0007669"/>
    <property type="project" value="UniProtKB-EC"/>
</dbReference>
<comment type="pathway">
    <text evidence="1">Amino-acid biosynthesis; L-methionine biosynthesis via salvage pathway; S-methyl-5-thio-alpha-D-ribose 1-phosphate from S-methyl-5'-thioadenosine (hydrolase route): step 1/2.</text>
</comment>
<keyword evidence="4" id="KW-0378">Hydrolase</keyword>
<dbReference type="Pfam" id="PF01048">
    <property type="entry name" value="PNP_UDP_1"/>
    <property type="match status" value="1"/>
</dbReference>
<dbReference type="EMBL" id="MQSV01000001">
    <property type="protein sequence ID" value="OKL49857.1"/>
    <property type="molecule type" value="Genomic_DNA"/>
</dbReference>
<proteinExistence type="predicted"/>
<dbReference type="GO" id="GO:0019284">
    <property type="term" value="P:L-methionine salvage from S-adenosylmethionine"/>
    <property type="evidence" value="ECO:0007669"/>
    <property type="project" value="TreeGrafter"/>
</dbReference>